<protein>
    <submittedName>
        <fullName evidence="1">Uncharacterized protein</fullName>
    </submittedName>
</protein>
<organism evidence="1 2">
    <name type="scientific">Morus notabilis</name>
    <dbReference type="NCBI Taxonomy" id="981085"/>
    <lineage>
        <taxon>Eukaryota</taxon>
        <taxon>Viridiplantae</taxon>
        <taxon>Streptophyta</taxon>
        <taxon>Embryophyta</taxon>
        <taxon>Tracheophyta</taxon>
        <taxon>Spermatophyta</taxon>
        <taxon>Magnoliopsida</taxon>
        <taxon>eudicotyledons</taxon>
        <taxon>Gunneridae</taxon>
        <taxon>Pentapetalae</taxon>
        <taxon>rosids</taxon>
        <taxon>fabids</taxon>
        <taxon>Rosales</taxon>
        <taxon>Moraceae</taxon>
        <taxon>Moreae</taxon>
        <taxon>Morus</taxon>
    </lineage>
</organism>
<sequence length="168" mass="16840">MLRLSSCRVLASAGRDYIVVLALDVGLQGAAKAAVPLNHVACEFGPAGAWMAWVNHAAFDGLAGDGLHDGAVAAAVNLVAAGFVGCRDGGDTVGSIGPPDGLDVAPMERVQAGDLLGVAAFAFLDASSQAAPDQSDGTGLLYGVAAPLDWLAREDGLGLDPILVTTMV</sequence>
<name>W9RCM7_9ROSA</name>
<reference evidence="2" key="1">
    <citation type="submission" date="2013-01" db="EMBL/GenBank/DDBJ databases">
        <title>Draft Genome Sequence of a Mulberry Tree, Morus notabilis C.K. Schneid.</title>
        <authorList>
            <person name="He N."/>
            <person name="Zhao S."/>
        </authorList>
    </citation>
    <scope>NUCLEOTIDE SEQUENCE</scope>
</reference>
<dbReference type="EMBL" id="KE344869">
    <property type="protein sequence ID" value="EXB82493.1"/>
    <property type="molecule type" value="Genomic_DNA"/>
</dbReference>
<dbReference type="AlphaFoldDB" id="W9RCM7"/>
<accession>W9RCM7</accession>
<keyword evidence="2" id="KW-1185">Reference proteome</keyword>
<evidence type="ECO:0000313" key="2">
    <source>
        <dbReference type="Proteomes" id="UP000030645"/>
    </source>
</evidence>
<evidence type="ECO:0000313" key="1">
    <source>
        <dbReference type="EMBL" id="EXB82493.1"/>
    </source>
</evidence>
<dbReference type="Proteomes" id="UP000030645">
    <property type="component" value="Unassembled WGS sequence"/>
</dbReference>
<gene>
    <name evidence="1" type="ORF">L484_027668</name>
</gene>
<proteinExistence type="predicted"/>